<evidence type="ECO:0000256" key="3">
    <source>
        <dbReference type="ARBA" id="ARBA00022617"/>
    </source>
</evidence>
<organism evidence="7 8">
    <name type="scientific">Diaporthe australafricana</name>
    <dbReference type="NCBI Taxonomy" id="127596"/>
    <lineage>
        <taxon>Eukaryota</taxon>
        <taxon>Fungi</taxon>
        <taxon>Dikarya</taxon>
        <taxon>Ascomycota</taxon>
        <taxon>Pezizomycotina</taxon>
        <taxon>Sordariomycetes</taxon>
        <taxon>Sordariomycetidae</taxon>
        <taxon>Diaporthales</taxon>
        <taxon>Diaporthaceae</taxon>
        <taxon>Diaporthe</taxon>
    </lineage>
</organism>
<evidence type="ECO:0000313" key="8">
    <source>
        <dbReference type="Proteomes" id="UP001583177"/>
    </source>
</evidence>
<evidence type="ECO:0000256" key="6">
    <source>
        <dbReference type="RuleBase" id="RU000461"/>
    </source>
</evidence>
<gene>
    <name evidence="7" type="ORF">Daus18300_010289</name>
</gene>
<dbReference type="PRINTS" id="PR00463">
    <property type="entry name" value="EP450I"/>
</dbReference>
<keyword evidence="4 6" id="KW-0479">Metal-binding</keyword>
<keyword evidence="6" id="KW-0560">Oxidoreductase</keyword>
<reference evidence="7 8" key="1">
    <citation type="journal article" date="2024" name="IMA Fungus">
        <title>IMA Genome - F19 : A genome assembly and annotation guide to empower mycologists, including annotated draft genome sequences of Ceratocystis pirilliformis, Diaporthe australafricana, Fusarium ophioides, Paecilomyces lecythidis, and Sporothrix stenoceras.</title>
        <authorList>
            <person name="Aylward J."/>
            <person name="Wilson A.M."/>
            <person name="Visagie C.M."/>
            <person name="Spraker J."/>
            <person name="Barnes I."/>
            <person name="Buitendag C."/>
            <person name="Ceriani C."/>
            <person name="Del Mar Angel L."/>
            <person name="du Plessis D."/>
            <person name="Fuchs T."/>
            <person name="Gasser K."/>
            <person name="Kramer D."/>
            <person name="Li W."/>
            <person name="Munsamy K."/>
            <person name="Piso A."/>
            <person name="Price J.L."/>
            <person name="Sonnekus B."/>
            <person name="Thomas C."/>
            <person name="van der Nest A."/>
            <person name="van Dijk A."/>
            <person name="van Heerden A."/>
            <person name="van Vuuren N."/>
            <person name="Yilmaz N."/>
            <person name="Duong T.A."/>
            <person name="van der Merwe N.A."/>
            <person name="Wingfield M.J."/>
            <person name="Wingfield B.D."/>
        </authorList>
    </citation>
    <scope>NUCLEOTIDE SEQUENCE [LARGE SCALE GENOMIC DNA]</scope>
    <source>
        <strain evidence="7 8">CMW 18300</strain>
    </source>
</reference>
<dbReference type="InterPro" id="IPR001128">
    <property type="entry name" value="Cyt_P450"/>
</dbReference>
<evidence type="ECO:0000256" key="2">
    <source>
        <dbReference type="ARBA" id="ARBA00010617"/>
    </source>
</evidence>
<dbReference type="PANTHER" id="PTHR24305:SF166">
    <property type="entry name" value="CYTOCHROME P450 12A4, MITOCHONDRIAL-RELATED"/>
    <property type="match status" value="1"/>
</dbReference>
<dbReference type="InterPro" id="IPR036396">
    <property type="entry name" value="Cyt_P450_sf"/>
</dbReference>
<dbReference type="Gene3D" id="1.10.630.10">
    <property type="entry name" value="Cytochrome P450"/>
    <property type="match status" value="1"/>
</dbReference>
<name>A0ABR3WAQ2_9PEZI</name>
<dbReference type="Proteomes" id="UP001583177">
    <property type="component" value="Unassembled WGS sequence"/>
</dbReference>
<dbReference type="InterPro" id="IPR050121">
    <property type="entry name" value="Cytochrome_P450_monoxygenase"/>
</dbReference>
<dbReference type="SUPFAM" id="SSF48264">
    <property type="entry name" value="Cytochrome P450"/>
    <property type="match status" value="1"/>
</dbReference>
<dbReference type="EMBL" id="JAWRVE010000112">
    <property type="protein sequence ID" value="KAL1857531.1"/>
    <property type="molecule type" value="Genomic_DNA"/>
</dbReference>
<keyword evidence="3 6" id="KW-0349">Heme</keyword>
<accession>A0ABR3WAQ2</accession>
<comment type="cofactor">
    <cofactor evidence="1">
        <name>heme</name>
        <dbReference type="ChEBI" id="CHEBI:30413"/>
    </cofactor>
</comment>
<protein>
    <recommendedName>
        <fullName evidence="9">Cytochrome P450</fullName>
    </recommendedName>
</protein>
<evidence type="ECO:0008006" key="9">
    <source>
        <dbReference type="Google" id="ProtNLM"/>
    </source>
</evidence>
<keyword evidence="5 6" id="KW-0408">Iron</keyword>
<keyword evidence="6" id="KW-0503">Monooxygenase</keyword>
<dbReference type="InterPro" id="IPR017972">
    <property type="entry name" value="Cyt_P450_CS"/>
</dbReference>
<evidence type="ECO:0000313" key="7">
    <source>
        <dbReference type="EMBL" id="KAL1857531.1"/>
    </source>
</evidence>
<dbReference type="PROSITE" id="PS00086">
    <property type="entry name" value="CYTOCHROME_P450"/>
    <property type="match status" value="1"/>
</dbReference>
<evidence type="ECO:0000256" key="1">
    <source>
        <dbReference type="ARBA" id="ARBA00001971"/>
    </source>
</evidence>
<sequence length="562" mass="63853">MSILSAMLGAILLIILGTTLHSGICLYRNYLAALKIGVPIRIILIDHVNPLWLVVDRRVLSALKRLPGWLGNNSFTRYNYRGWEVPDRYFSHHELGEAYILVSSRNVWLYISDPGAVTDIARRAKEFDRETSVTAILDVFGPNISTSHGAQWQKHRRITASSFNDQSSMVAWAESITVAQDMLRCWISQPSVSTAADDLRTFSLHVMSRAGFGKSFKFQGHDEKATTGEGLLDYKDALKMILENCVLIFALGPKNLGYPWLPKKLKTLHKACASFQKYMTELYEEEKRSYDQRRTGDRTFMASLVRASQNEKITSKLDGGLRESEIYGNMFIFNFAGHDTTAHTLTYATFFLAANPAVQDWVSEEIRHVMGDRRPEDWLYSDFTSLKRCLAVMYETLRLYTPVPTSKIVGGQEPQPLTVAGKTLMLAPGTMIVPSYASLQTDPKYWGEDSLEWRPSSFIKPSASGSLDDEEFITPERGTFLSWSMGARDCVGRKFSQVEFVGVMATLFQNHRVNPVLRENEGETPDGARRLCYFCRCCTPRDRPWFGALERRKKSCRWVLEQ</sequence>
<comment type="caution">
    <text evidence="7">The sequence shown here is derived from an EMBL/GenBank/DDBJ whole genome shotgun (WGS) entry which is preliminary data.</text>
</comment>
<comment type="similarity">
    <text evidence="2 6">Belongs to the cytochrome P450 family.</text>
</comment>
<dbReference type="CDD" id="cd11070">
    <property type="entry name" value="CYP56-like"/>
    <property type="match status" value="1"/>
</dbReference>
<dbReference type="InterPro" id="IPR002401">
    <property type="entry name" value="Cyt_P450_E_grp-I"/>
</dbReference>
<proteinExistence type="inferred from homology"/>
<keyword evidence="8" id="KW-1185">Reference proteome</keyword>
<dbReference type="PANTHER" id="PTHR24305">
    <property type="entry name" value="CYTOCHROME P450"/>
    <property type="match status" value="1"/>
</dbReference>
<evidence type="ECO:0000256" key="4">
    <source>
        <dbReference type="ARBA" id="ARBA00022723"/>
    </source>
</evidence>
<dbReference type="Pfam" id="PF00067">
    <property type="entry name" value="p450"/>
    <property type="match status" value="1"/>
</dbReference>
<dbReference type="PRINTS" id="PR00385">
    <property type="entry name" value="P450"/>
</dbReference>
<evidence type="ECO:0000256" key="5">
    <source>
        <dbReference type="ARBA" id="ARBA00023004"/>
    </source>
</evidence>